<sequence>MASHAAPVDLANGNGIALGSSSPKKVAYFYDSDIGNFAYVAGHPMKPHRIRLAHSLIMNYGVYKKMEIYRAKPATRLEMTQFHTDEYIDFLQKVSPENMDNFQREQTKFNVGDDCPVFDGLFEFCGISAGGSMEGAARLNRQKCDMAVNWAGGLHHAKKSEASGFCYVNGADKASDIVLGILELLRFNKRVLYIDIDVHHGDGVEEAFYTTDRVMTVSFHKYGEYFPGTGELRDVGIGTGKYYAVNFPLRDGIDDSSYKSVFEPVISSVMEFYNPDAVVLQCGGDSLSGDRLGCFNLSMEGHANCVKFVKSFNRPTLVVGGGGYTMRNVARTWAFETGLLVDAHMDRTLPFNEYYEYYGPDYELDVRASNMENANSPEYLEKIKNQLIENLRRTAHVPSVQMQDVPRHSMGAMTDEDDAELDDLDEDENKDVRMTQRQWEQRIERDDEYEVSDNEELEKANGVHRNGSSRRTFQDYRNSDVEGDSGIATPANGATENVIKSKETDEVVMKDAEDVAQEAAAESSEPTTDSKAGENKSEEGGKTTGAEEQEESSAEIQEASKSTKNGEKSEKAVASPQSSTEKQEQISKEDDEVMQDADDSSKQPEKEVEKKPSAEPEATKPQKEPSTDKDGDVNMDEPPTDQDQTDSKAIKAEETTEATSSTETTEKGKDTTSSG</sequence>
<comment type="caution">
    <text evidence="1">The sequence shown here is derived from an EMBL/GenBank/DDBJ whole genome shotgun (WGS) entry which is preliminary data.</text>
</comment>
<dbReference type="Proteomes" id="UP001153332">
    <property type="component" value="Unassembled WGS sequence"/>
</dbReference>
<evidence type="ECO:0000313" key="2">
    <source>
        <dbReference type="Proteomes" id="UP001153332"/>
    </source>
</evidence>
<protein>
    <submittedName>
        <fullName evidence="1">Uncharacterized protein</fullName>
    </submittedName>
</protein>
<accession>A0ACC2JQB8</accession>
<name>A0ACC2JQB8_9PEZI</name>
<dbReference type="EMBL" id="JAPUUL010000683">
    <property type="protein sequence ID" value="KAJ8129708.1"/>
    <property type="molecule type" value="Genomic_DNA"/>
</dbReference>
<proteinExistence type="predicted"/>
<gene>
    <name evidence="1" type="ORF">O1611_g3922</name>
</gene>
<reference evidence="1" key="1">
    <citation type="submission" date="2022-12" db="EMBL/GenBank/DDBJ databases">
        <title>Genome Sequence of Lasiodiplodia mahajangana.</title>
        <authorList>
            <person name="Buettner E."/>
        </authorList>
    </citation>
    <scope>NUCLEOTIDE SEQUENCE</scope>
    <source>
        <strain evidence="1">VT137</strain>
    </source>
</reference>
<evidence type="ECO:0000313" key="1">
    <source>
        <dbReference type="EMBL" id="KAJ8129708.1"/>
    </source>
</evidence>
<organism evidence="1 2">
    <name type="scientific">Lasiodiplodia mahajangana</name>
    <dbReference type="NCBI Taxonomy" id="1108764"/>
    <lineage>
        <taxon>Eukaryota</taxon>
        <taxon>Fungi</taxon>
        <taxon>Dikarya</taxon>
        <taxon>Ascomycota</taxon>
        <taxon>Pezizomycotina</taxon>
        <taxon>Dothideomycetes</taxon>
        <taxon>Dothideomycetes incertae sedis</taxon>
        <taxon>Botryosphaeriales</taxon>
        <taxon>Botryosphaeriaceae</taxon>
        <taxon>Lasiodiplodia</taxon>
    </lineage>
</organism>
<keyword evidence="2" id="KW-1185">Reference proteome</keyword>